<dbReference type="Pfam" id="PF24626">
    <property type="entry name" value="SH3_Tf2-1"/>
    <property type="match status" value="1"/>
</dbReference>
<evidence type="ECO:0000259" key="1">
    <source>
        <dbReference type="Pfam" id="PF24626"/>
    </source>
</evidence>
<sequence>FPGVRKFAQQMKDAIMSAHDAILETRVKQTRAANRHRKPSPFDKGDLVYLSTKNLRLPKHRSRKLFPKFIGPYQIVEAHRETET</sequence>
<dbReference type="InParanoid" id="A0A165H163"/>
<gene>
    <name evidence="2" type="ORF">EXIGLDRAFT_595740</name>
</gene>
<evidence type="ECO:0000313" key="2">
    <source>
        <dbReference type="EMBL" id="KZV91301.1"/>
    </source>
</evidence>
<protein>
    <recommendedName>
        <fullName evidence="1">Tf2-1-like SH3-like domain-containing protein</fullName>
    </recommendedName>
</protein>
<dbReference type="InterPro" id="IPR056924">
    <property type="entry name" value="SH3_Tf2-1"/>
</dbReference>
<dbReference type="AlphaFoldDB" id="A0A165H163"/>
<feature type="non-terminal residue" evidence="2">
    <location>
        <position position="1"/>
    </location>
</feature>
<dbReference type="EMBL" id="KV426030">
    <property type="protein sequence ID" value="KZV91301.1"/>
    <property type="molecule type" value="Genomic_DNA"/>
</dbReference>
<organism evidence="2 3">
    <name type="scientific">Exidia glandulosa HHB12029</name>
    <dbReference type="NCBI Taxonomy" id="1314781"/>
    <lineage>
        <taxon>Eukaryota</taxon>
        <taxon>Fungi</taxon>
        <taxon>Dikarya</taxon>
        <taxon>Basidiomycota</taxon>
        <taxon>Agaricomycotina</taxon>
        <taxon>Agaricomycetes</taxon>
        <taxon>Auriculariales</taxon>
        <taxon>Exidiaceae</taxon>
        <taxon>Exidia</taxon>
    </lineage>
</organism>
<reference evidence="2 3" key="1">
    <citation type="journal article" date="2016" name="Mol. Biol. Evol.">
        <title>Comparative Genomics of Early-Diverging Mushroom-Forming Fungi Provides Insights into the Origins of Lignocellulose Decay Capabilities.</title>
        <authorList>
            <person name="Nagy L.G."/>
            <person name="Riley R."/>
            <person name="Tritt A."/>
            <person name="Adam C."/>
            <person name="Daum C."/>
            <person name="Floudas D."/>
            <person name="Sun H."/>
            <person name="Yadav J.S."/>
            <person name="Pangilinan J."/>
            <person name="Larsson K.H."/>
            <person name="Matsuura K."/>
            <person name="Barry K."/>
            <person name="Labutti K."/>
            <person name="Kuo R."/>
            <person name="Ohm R.A."/>
            <person name="Bhattacharya S.S."/>
            <person name="Shirouzu T."/>
            <person name="Yoshinaga Y."/>
            <person name="Martin F.M."/>
            <person name="Grigoriev I.V."/>
            <person name="Hibbett D.S."/>
        </authorList>
    </citation>
    <scope>NUCLEOTIDE SEQUENCE [LARGE SCALE GENOMIC DNA]</scope>
    <source>
        <strain evidence="2 3">HHB12029</strain>
    </source>
</reference>
<proteinExistence type="predicted"/>
<dbReference type="OrthoDB" id="3227343at2759"/>
<evidence type="ECO:0000313" key="3">
    <source>
        <dbReference type="Proteomes" id="UP000077266"/>
    </source>
</evidence>
<keyword evidence="3" id="KW-1185">Reference proteome</keyword>
<feature type="domain" description="Tf2-1-like SH3-like" evidence="1">
    <location>
        <begin position="45"/>
        <end position="78"/>
    </location>
</feature>
<dbReference type="STRING" id="1314781.A0A165H163"/>
<feature type="non-terminal residue" evidence="2">
    <location>
        <position position="84"/>
    </location>
</feature>
<dbReference type="Proteomes" id="UP000077266">
    <property type="component" value="Unassembled WGS sequence"/>
</dbReference>
<accession>A0A165H163</accession>
<name>A0A165H163_EXIGL</name>